<gene>
    <name evidence="2" type="ORF">POCULU_LOCUS9303</name>
</gene>
<accession>A0A9N9GW51</accession>
<feature type="compositionally biased region" description="Low complexity" evidence="1">
    <location>
        <begin position="69"/>
        <end position="79"/>
    </location>
</feature>
<dbReference type="EMBL" id="CAJVPJ010003349">
    <property type="protein sequence ID" value="CAG8638753.1"/>
    <property type="molecule type" value="Genomic_DNA"/>
</dbReference>
<dbReference type="Proteomes" id="UP000789572">
    <property type="component" value="Unassembled WGS sequence"/>
</dbReference>
<proteinExistence type="predicted"/>
<dbReference type="AlphaFoldDB" id="A0A9N9GW51"/>
<evidence type="ECO:0000313" key="3">
    <source>
        <dbReference type="Proteomes" id="UP000789572"/>
    </source>
</evidence>
<feature type="compositionally biased region" description="Pro residues" evidence="1">
    <location>
        <begin position="90"/>
        <end position="99"/>
    </location>
</feature>
<feature type="compositionally biased region" description="Pro residues" evidence="1">
    <location>
        <begin position="55"/>
        <end position="68"/>
    </location>
</feature>
<feature type="non-terminal residue" evidence="2">
    <location>
        <position position="99"/>
    </location>
</feature>
<evidence type="ECO:0000313" key="2">
    <source>
        <dbReference type="EMBL" id="CAG8638753.1"/>
    </source>
</evidence>
<comment type="caution">
    <text evidence="2">The sequence shown here is derived from an EMBL/GenBank/DDBJ whole genome shotgun (WGS) entry which is preliminary data.</text>
</comment>
<name>A0A9N9GW51_9GLOM</name>
<reference evidence="2" key="1">
    <citation type="submission" date="2021-06" db="EMBL/GenBank/DDBJ databases">
        <authorList>
            <person name="Kallberg Y."/>
            <person name="Tangrot J."/>
            <person name="Rosling A."/>
        </authorList>
    </citation>
    <scope>NUCLEOTIDE SEQUENCE</scope>
    <source>
        <strain evidence="2">IA702</strain>
    </source>
</reference>
<organism evidence="2 3">
    <name type="scientific">Paraglomus occultum</name>
    <dbReference type="NCBI Taxonomy" id="144539"/>
    <lineage>
        <taxon>Eukaryota</taxon>
        <taxon>Fungi</taxon>
        <taxon>Fungi incertae sedis</taxon>
        <taxon>Mucoromycota</taxon>
        <taxon>Glomeromycotina</taxon>
        <taxon>Glomeromycetes</taxon>
        <taxon>Paraglomerales</taxon>
        <taxon>Paraglomeraceae</taxon>
        <taxon>Paraglomus</taxon>
    </lineage>
</organism>
<feature type="region of interest" description="Disordered" evidence="1">
    <location>
        <begin position="45"/>
        <end position="99"/>
    </location>
</feature>
<sequence>MNNAPNLMPAPDSSNSGDELYATHFLITRESNGSQGKVEIEIKGHHIKKRSLKGTPPPGFGNPPPPLNPGEVIPDIPEVVPDEPEINTPEPGPDIPDMG</sequence>
<protein>
    <submittedName>
        <fullName evidence="2">10948_t:CDS:1</fullName>
    </submittedName>
</protein>
<keyword evidence="3" id="KW-1185">Reference proteome</keyword>
<evidence type="ECO:0000256" key="1">
    <source>
        <dbReference type="SAM" id="MobiDB-lite"/>
    </source>
</evidence>